<dbReference type="InterPro" id="IPR000415">
    <property type="entry name" value="Nitroreductase-like"/>
</dbReference>
<accession>A0A1I2KC93</accession>
<evidence type="ECO:0000313" key="5">
    <source>
        <dbReference type="Proteomes" id="UP000198964"/>
    </source>
</evidence>
<evidence type="ECO:0000256" key="2">
    <source>
        <dbReference type="ARBA" id="ARBA00023002"/>
    </source>
</evidence>
<dbReference type="STRING" id="655355.SAMN05216283_11197"/>
<dbReference type="CDD" id="cd02138">
    <property type="entry name" value="TdsD-like"/>
    <property type="match status" value="1"/>
</dbReference>
<feature type="domain" description="Nitroreductase" evidence="3">
    <location>
        <begin position="16"/>
        <end position="61"/>
    </location>
</feature>
<dbReference type="PANTHER" id="PTHR43673">
    <property type="entry name" value="NAD(P)H NITROREDUCTASE YDGI-RELATED"/>
    <property type="match status" value="1"/>
</dbReference>
<evidence type="ECO:0000256" key="1">
    <source>
        <dbReference type="ARBA" id="ARBA00007118"/>
    </source>
</evidence>
<dbReference type="SUPFAM" id="SSF55469">
    <property type="entry name" value="FMN-dependent nitroreductase-like"/>
    <property type="match status" value="1"/>
</dbReference>
<sequence length="204" mass="23493">MEKKDTNTDLLSRLLSKRWSPRQFDDQQISKKTISQIFDAGKTSMSCFNEQPWRVILASKDDPHYNKLFECLTPGNQQWVQTAPLLGVVLVKKHFTKKDKENRHRFYDAGAFMAFSTLKAVSLGLFVHQMAGFSVEKVHQNFPIPDEFEAITCFVIGHAANLNSLSKEQREQEQKRTPRKPVNHFLFGANWDESYLDASHISSD</sequence>
<organism evidence="4 5">
    <name type="scientific">Sunxiuqinia elliptica</name>
    <dbReference type="NCBI Taxonomy" id="655355"/>
    <lineage>
        <taxon>Bacteria</taxon>
        <taxon>Pseudomonadati</taxon>
        <taxon>Bacteroidota</taxon>
        <taxon>Bacteroidia</taxon>
        <taxon>Marinilabiliales</taxon>
        <taxon>Prolixibacteraceae</taxon>
        <taxon>Sunxiuqinia</taxon>
    </lineage>
</organism>
<dbReference type="Gene3D" id="3.40.109.10">
    <property type="entry name" value="NADH Oxidase"/>
    <property type="match status" value="1"/>
</dbReference>
<dbReference type="GO" id="GO:0016491">
    <property type="term" value="F:oxidoreductase activity"/>
    <property type="evidence" value="ECO:0007669"/>
    <property type="project" value="UniProtKB-KW"/>
</dbReference>
<proteinExistence type="inferred from homology"/>
<dbReference type="Proteomes" id="UP000198964">
    <property type="component" value="Unassembled WGS sequence"/>
</dbReference>
<comment type="similarity">
    <text evidence="1">Belongs to the nitroreductase family.</text>
</comment>
<dbReference type="EMBL" id="FONW01000011">
    <property type="protein sequence ID" value="SFF63840.1"/>
    <property type="molecule type" value="Genomic_DNA"/>
</dbReference>
<dbReference type="PANTHER" id="PTHR43673:SF10">
    <property type="entry name" value="NADH DEHYDROGENASE_NAD(P)H NITROREDUCTASE XCC3605-RELATED"/>
    <property type="match status" value="1"/>
</dbReference>
<evidence type="ECO:0000313" key="4">
    <source>
        <dbReference type="EMBL" id="SFF63840.1"/>
    </source>
</evidence>
<protein>
    <submittedName>
        <fullName evidence="4">Nitroreductase</fullName>
    </submittedName>
</protein>
<dbReference type="Pfam" id="PF00881">
    <property type="entry name" value="Nitroreductase"/>
    <property type="match status" value="2"/>
</dbReference>
<feature type="domain" description="Nitroreductase" evidence="3">
    <location>
        <begin position="73"/>
        <end position="155"/>
    </location>
</feature>
<gene>
    <name evidence="4" type="ORF">SAMN05216283_11197</name>
</gene>
<evidence type="ECO:0000259" key="3">
    <source>
        <dbReference type="Pfam" id="PF00881"/>
    </source>
</evidence>
<name>A0A1I2KC93_9BACT</name>
<keyword evidence="2" id="KW-0560">Oxidoreductase</keyword>
<reference evidence="4 5" key="1">
    <citation type="submission" date="2016-10" db="EMBL/GenBank/DDBJ databases">
        <authorList>
            <person name="de Groot N.N."/>
        </authorList>
    </citation>
    <scope>NUCLEOTIDE SEQUENCE [LARGE SCALE GENOMIC DNA]</scope>
    <source>
        <strain evidence="4 5">CGMCC 1.9156</strain>
    </source>
</reference>
<dbReference type="AlphaFoldDB" id="A0A1I2KC93"/>
<keyword evidence="5" id="KW-1185">Reference proteome</keyword>
<dbReference type="RefSeq" id="WP_170846994.1">
    <property type="nucleotide sequence ID" value="NZ_FONW01000011.1"/>
</dbReference>
<dbReference type="InterPro" id="IPR029479">
    <property type="entry name" value="Nitroreductase"/>
</dbReference>